<accession>S9UWB8</accession>
<dbReference type="Gene3D" id="1.25.10.10">
    <property type="entry name" value="Leucine-rich Repeat Variant"/>
    <property type="match status" value="1"/>
</dbReference>
<keyword evidence="3" id="KW-1185">Reference proteome</keyword>
<dbReference type="SUPFAM" id="SSF48371">
    <property type="entry name" value="ARM repeat"/>
    <property type="match status" value="1"/>
</dbReference>
<dbReference type="EMBL" id="ATMH01009750">
    <property type="protein sequence ID" value="EPY18836.1"/>
    <property type="molecule type" value="Genomic_DNA"/>
</dbReference>
<organism evidence="2 3">
    <name type="scientific">Strigomonas culicis</name>
    <dbReference type="NCBI Taxonomy" id="28005"/>
    <lineage>
        <taxon>Eukaryota</taxon>
        <taxon>Discoba</taxon>
        <taxon>Euglenozoa</taxon>
        <taxon>Kinetoplastea</taxon>
        <taxon>Metakinetoplastina</taxon>
        <taxon>Trypanosomatida</taxon>
        <taxon>Trypanosomatidae</taxon>
        <taxon>Strigomonadinae</taxon>
        <taxon>Strigomonas</taxon>
    </lineage>
</organism>
<sequence length="659" mass="72880">MSAPDTAPLHRAIGLLRDMYACQDNEARGKLTLQLLQFETTLTAAQASFVGIELLKTTSEGPAVQAYGGVILKHALSKNLLRADSLPFWDLLAWYSNEPTLGNLLCSTLTELFVEYIVRLEGDRSVLIDQLIDGICSEAELSKHPRHIYLLFAIVTCFSVPDFEHLPANLAVQLGKEIRPYFPRILKAVVQALSDFYAAAGGAAQYPPGTERAAEDCVMIVGHLGTQVSGDVWAAVGLQEALEALLQWPPARKVSIAATTMLLRASARLDAAQEGRVRQLLVSLLGFVEQCVEANALTTIDELLDMLQTLPKPLVRSISVQLCYPLLCILRIPSLMFVNIVCTLLLQLDEGAFATMNVLDLYAAFRRLLPKNLFHPDTGTAPEGVALSQQQLGFAGLYDQVFAEVRGHAGKLLSVTAKLNPSATNQYVLKLLTDLCPPQGTAEDERTVAGFVTHRSATFTSWECTQFMLSHLFGAFPLCSDYVPECIQALREREPTDAVLQPLYFNMLSYFWTYTGVDALNVWVATLDILFNCVEERARDRRDPDVSAARRRALTLLISVSMEHAAKFVSLVPAVVKRTEALLFSTRTSTEKSLLYESLASFLTCLPVEDADSYLESLLKPVLSILEQHITPWTRRCSSRPRPRRGSRTARGARRCASR</sequence>
<name>S9UWB8_9TRYP</name>
<reference evidence="2 3" key="1">
    <citation type="journal article" date="2013" name="PLoS ONE">
        <title>Predicting the Proteins of Angomonas deanei, Strigomonas culicis and Their Respective Endosymbionts Reveals New Aspects of the Trypanosomatidae Family.</title>
        <authorList>
            <person name="Motta M.C."/>
            <person name="Martins A.C."/>
            <person name="de Souza S.S."/>
            <person name="Catta-Preta C.M."/>
            <person name="Silva R."/>
            <person name="Klein C.C."/>
            <person name="de Almeida L.G."/>
            <person name="de Lima Cunha O."/>
            <person name="Ciapina L.P."/>
            <person name="Brocchi M."/>
            <person name="Colabardini A.C."/>
            <person name="de Araujo Lima B."/>
            <person name="Machado C.R."/>
            <person name="de Almeida Soares C.M."/>
            <person name="Probst C.M."/>
            <person name="de Menezes C.B."/>
            <person name="Thompson C.E."/>
            <person name="Bartholomeu D.C."/>
            <person name="Gradia D.F."/>
            <person name="Pavoni D.P."/>
            <person name="Grisard E.C."/>
            <person name="Fantinatti-Garboggini F."/>
            <person name="Marchini F.K."/>
            <person name="Rodrigues-Luiz G.F."/>
            <person name="Wagner G."/>
            <person name="Goldman G.H."/>
            <person name="Fietto J.L."/>
            <person name="Elias M.C."/>
            <person name="Goldman M.H."/>
            <person name="Sagot M.F."/>
            <person name="Pereira M."/>
            <person name="Stoco P.H."/>
            <person name="de Mendonca-Neto R.P."/>
            <person name="Teixeira S.M."/>
            <person name="Maciel T.E."/>
            <person name="de Oliveira Mendes T.A."/>
            <person name="Urmenyi T.P."/>
            <person name="de Souza W."/>
            <person name="Schenkman S."/>
            <person name="de Vasconcelos A.T."/>
        </authorList>
    </citation>
    <scope>NUCLEOTIDE SEQUENCE [LARGE SCALE GENOMIC DNA]</scope>
</reference>
<dbReference type="OrthoDB" id="244954at2759"/>
<feature type="region of interest" description="Disordered" evidence="1">
    <location>
        <begin position="636"/>
        <end position="659"/>
    </location>
</feature>
<gene>
    <name evidence="2" type="ORF">STCU_09750</name>
</gene>
<evidence type="ECO:0000313" key="2">
    <source>
        <dbReference type="EMBL" id="EPY18836.1"/>
    </source>
</evidence>
<comment type="caution">
    <text evidence="2">The sequence shown here is derived from an EMBL/GenBank/DDBJ whole genome shotgun (WGS) entry which is preliminary data.</text>
</comment>
<evidence type="ECO:0000313" key="3">
    <source>
        <dbReference type="Proteomes" id="UP000015354"/>
    </source>
</evidence>
<dbReference type="Proteomes" id="UP000015354">
    <property type="component" value="Unassembled WGS sequence"/>
</dbReference>
<dbReference type="InterPro" id="IPR016024">
    <property type="entry name" value="ARM-type_fold"/>
</dbReference>
<protein>
    <submittedName>
        <fullName evidence="2">Uncharacterized protein</fullName>
    </submittedName>
</protein>
<dbReference type="AlphaFoldDB" id="S9UWB8"/>
<evidence type="ECO:0000256" key="1">
    <source>
        <dbReference type="SAM" id="MobiDB-lite"/>
    </source>
</evidence>
<proteinExistence type="predicted"/>
<feature type="compositionally biased region" description="Basic residues" evidence="1">
    <location>
        <begin position="637"/>
        <end position="659"/>
    </location>
</feature>
<dbReference type="InterPro" id="IPR011989">
    <property type="entry name" value="ARM-like"/>
</dbReference>